<evidence type="ECO:0000313" key="1">
    <source>
        <dbReference type="EMBL" id="KKQ86754.1"/>
    </source>
</evidence>
<protein>
    <submittedName>
        <fullName evidence="1">Uncharacterized protein</fullName>
    </submittedName>
</protein>
<comment type="caution">
    <text evidence="1">The sequence shown here is derived from an EMBL/GenBank/DDBJ whole genome shotgun (WGS) entry which is preliminary data.</text>
</comment>
<dbReference type="Proteomes" id="UP000033934">
    <property type="component" value="Unassembled WGS sequence"/>
</dbReference>
<name>A0A0G0NLI3_9BACT</name>
<proteinExistence type="predicted"/>
<dbReference type="EMBL" id="LBVO01000063">
    <property type="protein sequence ID" value="KKQ86754.1"/>
    <property type="molecule type" value="Genomic_DNA"/>
</dbReference>
<sequence>MEILDNVLKNAAWAGTAGQDWKGTEAAIYELLPETSLVLLGGLRNEAIKLLQIAEGWLGSSNPKEQTEDRGSWAYFGDEIRWFTAYSQRSDWESYPINWVIFDNLSLTAQILLKHIAFRVLDGRRWREAIKEGNTEFYGDLVGDWNEIYRITTGKWNSKLIQPDWPELVIPFPDELRRQASEAASTKDRIERLSRKTLVEEELFRFQLDHFRLIRKK</sequence>
<evidence type="ECO:0000313" key="2">
    <source>
        <dbReference type="Proteomes" id="UP000033934"/>
    </source>
</evidence>
<accession>A0A0G0NLI3</accession>
<organism evidence="1 2">
    <name type="scientific">Berkelbacteria bacterium GW2011_GWA2_38_9</name>
    <dbReference type="NCBI Taxonomy" id="1618334"/>
    <lineage>
        <taxon>Bacteria</taxon>
        <taxon>Candidatus Berkelbacteria</taxon>
    </lineage>
</organism>
<dbReference type="AlphaFoldDB" id="A0A0G0NLI3"/>
<reference evidence="1 2" key="1">
    <citation type="journal article" date="2015" name="Nature">
        <title>rRNA introns, odd ribosomes, and small enigmatic genomes across a large radiation of phyla.</title>
        <authorList>
            <person name="Brown C.T."/>
            <person name="Hug L.A."/>
            <person name="Thomas B.C."/>
            <person name="Sharon I."/>
            <person name="Castelle C.J."/>
            <person name="Singh A."/>
            <person name="Wilkins M.J."/>
            <person name="Williams K.H."/>
            <person name="Banfield J.F."/>
        </authorList>
    </citation>
    <scope>NUCLEOTIDE SEQUENCE [LARGE SCALE GENOMIC DNA]</scope>
</reference>
<gene>
    <name evidence="1" type="ORF">UT11_C0063G0004</name>
</gene>